<evidence type="ECO:0000256" key="5">
    <source>
        <dbReference type="ARBA" id="ARBA00023172"/>
    </source>
</evidence>
<evidence type="ECO:0000256" key="1">
    <source>
        <dbReference type="ARBA" id="ARBA00002190"/>
    </source>
</evidence>
<dbReference type="InterPro" id="IPR051917">
    <property type="entry name" value="Transposase-Integrase"/>
</dbReference>
<dbReference type="Pfam" id="PF00665">
    <property type="entry name" value="rve"/>
    <property type="match status" value="1"/>
</dbReference>
<keyword evidence="9" id="KW-1185">Reference proteome</keyword>
<dbReference type="PROSITE" id="PS01043">
    <property type="entry name" value="TRANSPOSASE_IS30"/>
    <property type="match status" value="1"/>
</dbReference>
<accession>A0ABQ1W8T0</accession>
<feature type="compositionally biased region" description="Basic and acidic residues" evidence="6">
    <location>
        <begin position="35"/>
        <end position="48"/>
    </location>
</feature>
<evidence type="ECO:0000313" key="9">
    <source>
        <dbReference type="Proteomes" id="UP000608420"/>
    </source>
</evidence>
<dbReference type="InterPro" id="IPR001598">
    <property type="entry name" value="Transposase_IS30_CS"/>
</dbReference>
<dbReference type="InterPro" id="IPR009057">
    <property type="entry name" value="Homeodomain-like_sf"/>
</dbReference>
<evidence type="ECO:0000256" key="6">
    <source>
        <dbReference type="SAM" id="MobiDB-lite"/>
    </source>
</evidence>
<comment type="caution">
    <text evidence="8">The sequence shown here is derived from an EMBL/GenBank/DDBJ whole genome shotgun (WGS) entry which is preliminary data.</text>
</comment>
<evidence type="ECO:0000256" key="4">
    <source>
        <dbReference type="ARBA" id="ARBA00023125"/>
    </source>
</evidence>
<dbReference type="PANTHER" id="PTHR10948:SF23">
    <property type="entry name" value="TRANSPOSASE INSI FOR INSERTION SEQUENCE ELEMENT IS30A-RELATED"/>
    <property type="match status" value="1"/>
</dbReference>
<dbReference type="EMBL" id="BMIW01000108">
    <property type="protein sequence ID" value="GGG20946.1"/>
    <property type="molecule type" value="Genomic_DNA"/>
</dbReference>
<dbReference type="PROSITE" id="PS50994">
    <property type="entry name" value="INTEGRASE"/>
    <property type="match status" value="1"/>
</dbReference>
<evidence type="ECO:0000256" key="2">
    <source>
        <dbReference type="ARBA" id="ARBA00006363"/>
    </source>
</evidence>
<keyword evidence="4" id="KW-0238">DNA-binding</keyword>
<dbReference type="Gene3D" id="3.30.420.10">
    <property type="entry name" value="Ribonuclease H-like superfamily/Ribonuclease H"/>
    <property type="match status" value="1"/>
</dbReference>
<dbReference type="Gene3D" id="1.10.10.60">
    <property type="entry name" value="Homeodomain-like"/>
    <property type="match status" value="1"/>
</dbReference>
<comment type="function">
    <text evidence="1">Required for the transposition of the insertion element.</text>
</comment>
<feature type="region of interest" description="Disordered" evidence="6">
    <location>
        <begin position="35"/>
        <end position="69"/>
    </location>
</feature>
<dbReference type="Proteomes" id="UP000608420">
    <property type="component" value="Unassembled WGS sequence"/>
</dbReference>
<evidence type="ECO:0000259" key="7">
    <source>
        <dbReference type="PROSITE" id="PS50994"/>
    </source>
</evidence>
<dbReference type="PANTHER" id="PTHR10948">
    <property type="entry name" value="TRANSPOSASE"/>
    <property type="match status" value="1"/>
</dbReference>
<comment type="similarity">
    <text evidence="2">Belongs to the transposase IS30 family.</text>
</comment>
<dbReference type="InterPro" id="IPR036397">
    <property type="entry name" value="RNaseH_sf"/>
</dbReference>
<protein>
    <submittedName>
        <fullName evidence="8">IS30 family transposase</fullName>
    </submittedName>
</protein>
<dbReference type="InterPro" id="IPR001584">
    <property type="entry name" value="Integrase_cat-core"/>
</dbReference>
<dbReference type="SUPFAM" id="SSF53098">
    <property type="entry name" value="Ribonuclease H-like"/>
    <property type="match status" value="1"/>
</dbReference>
<name>A0ABQ1W8T0_9BACL</name>
<gene>
    <name evidence="8" type="ORF">GCM10010913_49000</name>
</gene>
<proteinExistence type="inferred from homology"/>
<keyword evidence="3" id="KW-0815">Transposition</keyword>
<dbReference type="InterPro" id="IPR053392">
    <property type="entry name" value="Transposase_IS30-like"/>
</dbReference>
<feature type="domain" description="Integrase catalytic" evidence="7">
    <location>
        <begin position="150"/>
        <end position="314"/>
    </location>
</feature>
<dbReference type="InterPro" id="IPR012337">
    <property type="entry name" value="RNaseH-like_sf"/>
</dbReference>
<dbReference type="InterPro" id="IPR025246">
    <property type="entry name" value="IS30-like_HTH"/>
</dbReference>
<evidence type="ECO:0000313" key="8">
    <source>
        <dbReference type="EMBL" id="GGG20946.1"/>
    </source>
</evidence>
<organism evidence="8 9">
    <name type="scientific">Paenibacillus aceti</name>
    <dbReference type="NCBI Taxonomy" id="1820010"/>
    <lineage>
        <taxon>Bacteria</taxon>
        <taxon>Bacillati</taxon>
        <taxon>Bacillota</taxon>
        <taxon>Bacilli</taxon>
        <taxon>Bacillales</taxon>
        <taxon>Paenibacillaceae</taxon>
        <taxon>Paenibacillus</taxon>
    </lineage>
</organism>
<dbReference type="Pfam" id="PF13936">
    <property type="entry name" value="HTH_38"/>
    <property type="match status" value="1"/>
</dbReference>
<evidence type="ECO:0000256" key="3">
    <source>
        <dbReference type="ARBA" id="ARBA00022578"/>
    </source>
</evidence>
<sequence>MNYTHLSIIERSKLEILHQQGKSARAIARELGRHHSTISRELERHEGQETYGAQRAQESYTQRRKTSVPEGKWTPELARVIEEKLQATWSPEQITQRFRQEKQAIVCFKTIYRWLYAGLLSKGILTVLRHKGKRQKPAETRGKFTVGKSISQRPKEVRSRETFGHWELDTVVSGRGKSKGCVATFIERKTRLYKAIRMPDRTALSMEIAFGVVASEYPIGAFQTATADRGKEFACYTNLEATHSIQVYFADPYSSWQRGSNENANGLLREFFPKGTDFAQVTDEALHHALDLINHRPRKCLGWRTARESFSEELSHLP</sequence>
<keyword evidence="5" id="KW-0233">DNA recombination</keyword>
<dbReference type="SUPFAM" id="SSF46689">
    <property type="entry name" value="Homeodomain-like"/>
    <property type="match status" value="1"/>
</dbReference>
<reference evidence="9" key="1">
    <citation type="journal article" date="2019" name="Int. J. Syst. Evol. Microbiol.">
        <title>The Global Catalogue of Microorganisms (GCM) 10K type strain sequencing project: providing services to taxonomists for standard genome sequencing and annotation.</title>
        <authorList>
            <consortium name="The Broad Institute Genomics Platform"/>
            <consortium name="The Broad Institute Genome Sequencing Center for Infectious Disease"/>
            <person name="Wu L."/>
            <person name="Ma J."/>
        </authorList>
    </citation>
    <scope>NUCLEOTIDE SEQUENCE [LARGE SCALE GENOMIC DNA]</scope>
    <source>
        <strain evidence="9">CGMCC 1.15420</strain>
    </source>
</reference>
<dbReference type="RefSeq" id="WP_120461597.1">
    <property type="nucleotide sequence ID" value="NZ_BMIW01000108.1"/>
</dbReference>
<dbReference type="NCBIfam" id="NF033563">
    <property type="entry name" value="transpos_IS30"/>
    <property type="match status" value="1"/>
</dbReference>